<protein>
    <submittedName>
        <fullName evidence="3">Methyltransf_25 domain-containing protein</fullName>
    </submittedName>
</protein>
<sequence length="242" mass="26999">MTDPVLLTPVGDGIMADDARWTFGDGVAEHFDGHVSKSIPLYQEGHDLVAQLSDFFVRPTSRVYEIGCSTATLTLALARRHRDPGIRFVAVDIEPAMAEVARQRCGTDTRIAVLQADACTMGFDRMEFVALYYTLQFMPQDRRQDLLRQLCAALPKGGGLVLFEKVRSPTPVLQDLMQQTYVEYKMGRGYSPHEIIGKSRSLKGVLDPLTSEKNTELLRAAGFSQVMTIQKYVCFEGFLAIK</sequence>
<organism evidence="3 4">
    <name type="scientific">Actinacidiphila bryophytorum</name>
    <dbReference type="NCBI Taxonomy" id="1436133"/>
    <lineage>
        <taxon>Bacteria</taxon>
        <taxon>Bacillati</taxon>
        <taxon>Actinomycetota</taxon>
        <taxon>Actinomycetes</taxon>
        <taxon>Kitasatosporales</taxon>
        <taxon>Streptomycetaceae</taxon>
        <taxon>Actinacidiphila</taxon>
    </lineage>
</organism>
<comment type="caution">
    <text evidence="3">The sequence shown here is derived from an EMBL/GenBank/DDBJ whole genome shotgun (WGS) entry which is preliminary data.</text>
</comment>
<reference evidence="3" key="1">
    <citation type="submission" date="2021-06" db="EMBL/GenBank/DDBJ databases">
        <authorList>
            <person name="Arsene-Ploetze F."/>
        </authorList>
    </citation>
    <scope>NUCLEOTIDE SEQUENCE</scope>
    <source>
        <strain evidence="3">SBRY1</strain>
    </source>
</reference>
<dbReference type="Proteomes" id="UP001153328">
    <property type="component" value="Unassembled WGS sequence"/>
</dbReference>
<keyword evidence="4" id="KW-1185">Reference proteome</keyword>
<dbReference type="PANTHER" id="PTHR43861">
    <property type="entry name" value="TRANS-ACONITATE 2-METHYLTRANSFERASE-RELATED"/>
    <property type="match status" value="1"/>
</dbReference>
<evidence type="ECO:0000256" key="1">
    <source>
        <dbReference type="ARBA" id="ARBA00022679"/>
    </source>
</evidence>
<dbReference type="GO" id="GO:0008168">
    <property type="term" value="F:methyltransferase activity"/>
    <property type="evidence" value="ECO:0007669"/>
    <property type="project" value="UniProtKB-ARBA"/>
</dbReference>
<dbReference type="EMBL" id="CAJVAX010000002">
    <property type="protein sequence ID" value="CAG7613378.1"/>
    <property type="molecule type" value="Genomic_DNA"/>
</dbReference>
<dbReference type="Gene3D" id="3.40.50.150">
    <property type="entry name" value="Vaccinia Virus protein VP39"/>
    <property type="match status" value="1"/>
</dbReference>
<dbReference type="RefSeq" id="WP_205046408.1">
    <property type="nucleotide sequence ID" value="NZ_CAJVAX010000002.1"/>
</dbReference>
<dbReference type="InterPro" id="IPR041698">
    <property type="entry name" value="Methyltransf_25"/>
</dbReference>
<dbReference type="AlphaFoldDB" id="A0A9W4GXU7"/>
<accession>A0A9W4GXU7</accession>
<dbReference type="SUPFAM" id="SSF53335">
    <property type="entry name" value="S-adenosyl-L-methionine-dependent methyltransferases"/>
    <property type="match status" value="1"/>
</dbReference>
<evidence type="ECO:0000313" key="4">
    <source>
        <dbReference type="Proteomes" id="UP001153328"/>
    </source>
</evidence>
<proteinExistence type="predicted"/>
<feature type="domain" description="Methyltransferase" evidence="2">
    <location>
        <begin position="63"/>
        <end position="158"/>
    </location>
</feature>
<gene>
    <name evidence="3" type="ORF">SBRY_100156</name>
</gene>
<keyword evidence="1" id="KW-0808">Transferase</keyword>
<dbReference type="InterPro" id="IPR029063">
    <property type="entry name" value="SAM-dependent_MTases_sf"/>
</dbReference>
<evidence type="ECO:0000313" key="3">
    <source>
        <dbReference type="EMBL" id="CAG7613378.1"/>
    </source>
</evidence>
<dbReference type="PANTHER" id="PTHR43861:SF2">
    <property type="entry name" value="CARBOXY-S-ADENOSYL-L-METHIONINE SYNTHASE"/>
    <property type="match status" value="1"/>
</dbReference>
<dbReference type="CDD" id="cd02440">
    <property type="entry name" value="AdoMet_MTases"/>
    <property type="match status" value="1"/>
</dbReference>
<name>A0A9W4GXU7_9ACTN</name>
<dbReference type="GO" id="GO:0017000">
    <property type="term" value="P:antibiotic biosynthetic process"/>
    <property type="evidence" value="ECO:0007669"/>
    <property type="project" value="UniProtKB-ARBA"/>
</dbReference>
<evidence type="ECO:0000259" key="2">
    <source>
        <dbReference type="Pfam" id="PF13649"/>
    </source>
</evidence>
<dbReference type="Pfam" id="PF13649">
    <property type="entry name" value="Methyltransf_25"/>
    <property type="match status" value="1"/>
</dbReference>